<dbReference type="GO" id="GO:0032259">
    <property type="term" value="P:methylation"/>
    <property type="evidence" value="ECO:0007669"/>
    <property type="project" value="UniProtKB-KW"/>
</dbReference>
<keyword evidence="2" id="KW-0489">Methyltransferase</keyword>
<dbReference type="EMBL" id="CP015961">
    <property type="protein sequence ID" value="ANI92738.1"/>
    <property type="molecule type" value="Genomic_DNA"/>
</dbReference>
<evidence type="ECO:0000313" key="2">
    <source>
        <dbReference type="EMBL" id="ANI92738.1"/>
    </source>
</evidence>
<organism evidence="2 3">
    <name type="scientific">Dietzia timorensis</name>
    <dbReference type="NCBI Taxonomy" id="499555"/>
    <lineage>
        <taxon>Bacteria</taxon>
        <taxon>Bacillati</taxon>
        <taxon>Actinomycetota</taxon>
        <taxon>Actinomycetes</taxon>
        <taxon>Mycobacteriales</taxon>
        <taxon>Dietziaceae</taxon>
        <taxon>Dietzia</taxon>
    </lineage>
</organism>
<dbReference type="STRING" id="499555.BJL86_1970"/>
<evidence type="ECO:0000259" key="1">
    <source>
        <dbReference type="Pfam" id="PF18096"/>
    </source>
</evidence>
<dbReference type="InterPro" id="IPR041497">
    <property type="entry name" value="Thump-like"/>
</dbReference>
<dbReference type="Proteomes" id="UP000186104">
    <property type="component" value="Chromosome"/>
</dbReference>
<dbReference type="InterPro" id="IPR029063">
    <property type="entry name" value="SAM-dependent_MTases_sf"/>
</dbReference>
<sequence length="422" mass="45740">MAASSRVVLVRDATAAPPCRTFFHMYDDDVAFILSPHGEQAVSWTQTLDFSGRARVASAAKVREKYPDHFTAVIEVATARAKASLKLRDCEDWVFTTEAVEQATPWRVARHRAERLAGRVVHDLTCSVGTELAELVRVSENVSGSDLDPVRVAMARANVPQATVEVSDALDPATIRAHSNAVFLADPARRASGRRISDPAALLPPLPDLLAALEGYGYAIKCAPGLDFDALGHTGEVEVTSLDGGVREACLWSTALSDGVRRRATILHSGKHGATAWTETITDLDPQIDAAEPDAHAPADRFIVEPDGAIVRSGLVRHWAHRHGLRQLDPRIAHLTGAQIPAGYSGFEVLEQSSLDVKKLRSRLRALDCGSLEILVRGVDKDPDVLRKKLAPKGSRPLALVVTRLADRGVAFICEARRHTTD</sequence>
<protein>
    <submittedName>
        <fullName evidence="2">Putative S-adenosylmethionine-dependent methyltransferase MT3122/Rv3037c</fullName>
    </submittedName>
</protein>
<dbReference type="PANTHER" id="PTHR14741:SF32">
    <property type="entry name" value="TRIMETHYLGUANOSINE SYNTHASE"/>
    <property type="match status" value="1"/>
</dbReference>
<name>A0A173LMC2_9ACTN</name>
<dbReference type="PANTHER" id="PTHR14741">
    <property type="entry name" value="S-ADENOSYLMETHIONINE-DEPENDENT METHYLTRANSFERASE RELATED"/>
    <property type="match status" value="1"/>
</dbReference>
<proteinExistence type="predicted"/>
<dbReference type="GO" id="GO:0008168">
    <property type="term" value="F:methyltransferase activity"/>
    <property type="evidence" value="ECO:0007669"/>
    <property type="project" value="UniProtKB-KW"/>
</dbReference>
<keyword evidence="3" id="KW-1185">Reference proteome</keyword>
<dbReference type="SUPFAM" id="SSF53335">
    <property type="entry name" value="S-adenosyl-L-methionine-dependent methyltransferases"/>
    <property type="match status" value="1"/>
</dbReference>
<dbReference type="KEGG" id="dtm:BJL86_1970"/>
<reference evidence="2 3" key="1">
    <citation type="submission" date="2016-06" db="EMBL/GenBank/DDBJ databases">
        <title>Complete genome sequence of a saline-alkali tolerant type strain Dietzia timorensis ID05-A0528T.</title>
        <authorList>
            <person name="Wu X."/>
        </authorList>
    </citation>
    <scope>NUCLEOTIDE SEQUENCE [LARGE SCALE GENOMIC DNA]</scope>
    <source>
        <strain evidence="2 3">ID05-A0528</strain>
    </source>
</reference>
<dbReference type="Gene3D" id="3.40.50.150">
    <property type="entry name" value="Vaccinia Virus protein VP39"/>
    <property type="match status" value="1"/>
</dbReference>
<gene>
    <name evidence="2" type="ORF">BJL86_1970</name>
</gene>
<accession>A0A173LMC2</accession>
<dbReference type="AlphaFoldDB" id="A0A173LMC2"/>
<feature type="domain" description="THUMP-like" evidence="1">
    <location>
        <begin position="346"/>
        <end position="415"/>
    </location>
</feature>
<keyword evidence="2" id="KW-0808">Transferase</keyword>
<dbReference type="Pfam" id="PF18096">
    <property type="entry name" value="Thump_like"/>
    <property type="match status" value="1"/>
</dbReference>
<evidence type="ECO:0000313" key="3">
    <source>
        <dbReference type="Proteomes" id="UP000186104"/>
    </source>
</evidence>